<gene>
    <name evidence="1" type="ORF">STRAU_0051</name>
</gene>
<reference evidence="1 2" key="1">
    <citation type="submission" date="2013-02" db="EMBL/GenBank/DDBJ databases">
        <title>Draft Genome Sequence of Streptomyces aurantiacus, Which Produces Setomimycin.</title>
        <authorList>
            <person name="Gruening B.A."/>
            <person name="Praeg A."/>
            <person name="Erxleben A."/>
            <person name="Guenther S."/>
            <person name="Mueller M."/>
        </authorList>
    </citation>
    <scope>NUCLEOTIDE SEQUENCE [LARGE SCALE GENOMIC DNA]</scope>
    <source>
        <strain evidence="1 2">JA 4570</strain>
    </source>
</reference>
<dbReference type="AlphaFoldDB" id="S4A7W9"/>
<sequence length="69" mass="7276">MTSPARTTTLAGCRQCAGSPALVLDTISGSRLDNDRIAADRARQLGHGAHTHADLNTDMHVVRPLGEPT</sequence>
<accession>S4A7W9</accession>
<dbReference type="Proteomes" id="UP000014629">
    <property type="component" value="Unassembled WGS sequence"/>
</dbReference>
<dbReference type="PATRIC" id="fig|1286094.4.peg.48"/>
<dbReference type="RefSeq" id="WP_016638187.1">
    <property type="nucleotide sequence ID" value="NZ_AOPZ01000003.1"/>
</dbReference>
<evidence type="ECO:0000313" key="2">
    <source>
        <dbReference type="Proteomes" id="UP000014629"/>
    </source>
</evidence>
<dbReference type="EMBL" id="AOPZ01000003">
    <property type="protein sequence ID" value="EPH46885.1"/>
    <property type="molecule type" value="Genomic_DNA"/>
</dbReference>
<keyword evidence="2" id="KW-1185">Reference proteome</keyword>
<protein>
    <submittedName>
        <fullName evidence="1">Uncharacterized protein</fullName>
    </submittedName>
</protein>
<comment type="caution">
    <text evidence="1">The sequence shown here is derived from an EMBL/GenBank/DDBJ whole genome shotgun (WGS) entry which is preliminary data.</text>
</comment>
<organism evidence="1 2">
    <name type="scientific">Streptomyces aurantiacus JA 4570</name>
    <dbReference type="NCBI Taxonomy" id="1286094"/>
    <lineage>
        <taxon>Bacteria</taxon>
        <taxon>Bacillati</taxon>
        <taxon>Actinomycetota</taxon>
        <taxon>Actinomycetes</taxon>
        <taxon>Kitasatosporales</taxon>
        <taxon>Streptomycetaceae</taxon>
        <taxon>Streptomyces</taxon>
        <taxon>Streptomyces aurantiacus group</taxon>
    </lineage>
</organism>
<dbReference type="OrthoDB" id="9951292at2"/>
<proteinExistence type="predicted"/>
<name>S4A7W9_9ACTN</name>
<evidence type="ECO:0000313" key="1">
    <source>
        <dbReference type="EMBL" id="EPH46885.1"/>
    </source>
</evidence>